<keyword evidence="3" id="KW-0285">Flavoprotein</keyword>
<organism evidence="6 7">
    <name type="scientific">Acinetobacter gerneri DSM 14967 = CIP 107464 = MTCC 9824</name>
    <dbReference type="NCBI Taxonomy" id="1120926"/>
    <lineage>
        <taxon>Bacteria</taxon>
        <taxon>Pseudomonadati</taxon>
        <taxon>Pseudomonadota</taxon>
        <taxon>Gammaproteobacteria</taxon>
        <taxon>Moraxellales</taxon>
        <taxon>Moraxellaceae</taxon>
        <taxon>Acinetobacter</taxon>
    </lineage>
</organism>
<evidence type="ECO:0000256" key="4">
    <source>
        <dbReference type="ARBA" id="ARBA00023002"/>
    </source>
</evidence>
<evidence type="ECO:0000256" key="3">
    <source>
        <dbReference type="ARBA" id="ARBA00022630"/>
    </source>
</evidence>
<evidence type="ECO:0000256" key="1">
    <source>
        <dbReference type="ARBA" id="ARBA00001974"/>
    </source>
</evidence>
<dbReference type="InterPro" id="IPR036188">
    <property type="entry name" value="FAD/NAD-bd_sf"/>
</dbReference>
<evidence type="ECO:0000259" key="5">
    <source>
        <dbReference type="Pfam" id="PF01266"/>
    </source>
</evidence>
<reference evidence="6 7" key="1">
    <citation type="submission" date="2013-02" db="EMBL/GenBank/DDBJ databases">
        <title>The Genome Sequence of Acinetobacter gerneri CIP 107464.</title>
        <authorList>
            <consortium name="The Broad Institute Genome Sequencing Platform"/>
            <consortium name="The Broad Institute Genome Sequencing Center for Infectious Disease"/>
            <person name="Cerqueira G."/>
            <person name="Feldgarden M."/>
            <person name="Courvalin P."/>
            <person name="Perichon B."/>
            <person name="Grillot-Courvalin C."/>
            <person name="Clermont D."/>
            <person name="Rocha E."/>
            <person name="Yoon E.-J."/>
            <person name="Nemec A."/>
            <person name="Walker B."/>
            <person name="Young S.K."/>
            <person name="Zeng Q."/>
            <person name="Gargeya S."/>
            <person name="Fitzgerald M."/>
            <person name="Haas B."/>
            <person name="Abouelleil A."/>
            <person name="Alvarado L."/>
            <person name="Arachchi H.M."/>
            <person name="Berlin A.M."/>
            <person name="Chapman S.B."/>
            <person name="Dewar J."/>
            <person name="Goldberg J."/>
            <person name="Griggs A."/>
            <person name="Gujja S."/>
            <person name="Hansen M."/>
            <person name="Howarth C."/>
            <person name="Imamovic A."/>
            <person name="Larimer J."/>
            <person name="McCowan C."/>
            <person name="Murphy C."/>
            <person name="Neiman D."/>
            <person name="Pearson M."/>
            <person name="Priest M."/>
            <person name="Roberts A."/>
            <person name="Saif S."/>
            <person name="Shea T."/>
            <person name="Sisk P."/>
            <person name="Sykes S."/>
            <person name="Wortman J."/>
            <person name="Nusbaum C."/>
            <person name="Birren B."/>
        </authorList>
    </citation>
    <scope>NUCLEOTIDE SEQUENCE [LARGE SCALE GENOMIC DNA]</scope>
    <source>
        <strain evidence="6 7">CIP 107464</strain>
    </source>
</reference>
<sequence>MLDFSWFEKFKVENKVKAQFDLIIVGAGILGLSAAIQAQEHGLKVCIIEKDAEPNAATRRNFGMVGTSTLAKPETKWHKYALKTCEFYKKIQDKTDISFQKRSGLYLANTELEFNVLKEFSESAAAYGIASQLLSPKMLNNRFDYLRPKYDFEGALIVENDYSVEPHLIGLRLLDYARAVGIEVITNSSVIKTFNESGVCKAKLANSECYSSSKILICHGATVDILYPDLLKQSGAKICTLQMALTKPFHQRLDMSIYSGLSIVRYPAFEICPSYVALQQNEQPNLVKDYGIHILIKQNEFGELIIGDSHEYDEIGDTPRYEQREEINQFILQYCSENIGINLPEISKRWTGSYLSHPEKMALVTEAEPNIYLISAIAGKGMTTGAGFMQEILEQKIF</sequence>
<keyword evidence="7" id="KW-1185">Reference proteome</keyword>
<dbReference type="NCBIfam" id="TIGR03364">
    <property type="entry name" value="HpnW_proposed"/>
    <property type="match status" value="1"/>
</dbReference>
<dbReference type="Gene3D" id="3.30.9.10">
    <property type="entry name" value="D-Amino Acid Oxidase, subunit A, domain 2"/>
    <property type="match status" value="1"/>
</dbReference>
<evidence type="ECO:0000256" key="2">
    <source>
        <dbReference type="ARBA" id="ARBA00009410"/>
    </source>
</evidence>
<dbReference type="Gene3D" id="3.50.50.60">
    <property type="entry name" value="FAD/NAD(P)-binding domain"/>
    <property type="match status" value="1"/>
</dbReference>
<dbReference type="EMBL" id="APPN01000071">
    <property type="protein sequence ID" value="ENV32944.1"/>
    <property type="molecule type" value="Genomic_DNA"/>
</dbReference>
<dbReference type="PRINTS" id="PR00411">
    <property type="entry name" value="PNDRDTASEI"/>
</dbReference>
<dbReference type="GO" id="GO:0005737">
    <property type="term" value="C:cytoplasm"/>
    <property type="evidence" value="ECO:0007669"/>
    <property type="project" value="TreeGrafter"/>
</dbReference>
<dbReference type="PANTHER" id="PTHR13847:SF286">
    <property type="entry name" value="D-AMINO ACID DEHYDROGENASE"/>
    <property type="match status" value="1"/>
</dbReference>
<dbReference type="PATRIC" id="fig|1120926.3.peg.2580"/>
<name>N8ZGS5_9GAMM</name>
<comment type="cofactor">
    <cofactor evidence="1">
        <name>FAD</name>
        <dbReference type="ChEBI" id="CHEBI:57692"/>
    </cofactor>
</comment>
<dbReference type="AlphaFoldDB" id="N8ZGS5"/>
<keyword evidence="4" id="KW-0560">Oxidoreductase</keyword>
<evidence type="ECO:0000313" key="6">
    <source>
        <dbReference type="EMBL" id="ENV32944.1"/>
    </source>
</evidence>
<protein>
    <submittedName>
        <fullName evidence="6">FAD dependent oxidoreductase</fullName>
    </submittedName>
</protein>
<gene>
    <name evidence="6" type="ORF">F960_02666</name>
</gene>
<dbReference type="Pfam" id="PF01266">
    <property type="entry name" value="DAO"/>
    <property type="match status" value="1"/>
</dbReference>
<evidence type="ECO:0000313" key="7">
    <source>
        <dbReference type="Proteomes" id="UP000013117"/>
    </source>
</evidence>
<dbReference type="HOGENOM" id="CLU_060691_0_0_6"/>
<dbReference type="InterPro" id="IPR006076">
    <property type="entry name" value="FAD-dep_OxRdtase"/>
</dbReference>
<comment type="similarity">
    <text evidence="2">Belongs to the DadA oxidoreductase family.</text>
</comment>
<dbReference type="PANTHER" id="PTHR13847">
    <property type="entry name" value="SARCOSINE DEHYDROGENASE-RELATED"/>
    <property type="match status" value="1"/>
</dbReference>
<comment type="caution">
    <text evidence="6">The sequence shown here is derived from an EMBL/GenBank/DDBJ whole genome shotgun (WGS) entry which is preliminary data.</text>
</comment>
<dbReference type="GO" id="GO:0016491">
    <property type="term" value="F:oxidoreductase activity"/>
    <property type="evidence" value="ECO:0007669"/>
    <property type="project" value="UniProtKB-KW"/>
</dbReference>
<dbReference type="eggNOG" id="COG0665">
    <property type="taxonomic scope" value="Bacteria"/>
</dbReference>
<dbReference type="Proteomes" id="UP000013117">
    <property type="component" value="Unassembled WGS sequence"/>
</dbReference>
<accession>N8ZGS5</accession>
<proteinExistence type="inferred from homology"/>
<dbReference type="InterPro" id="IPR017741">
    <property type="entry name" value="FAD-dependent_OxRdtase_HpnW"/>
</dbReference>
<feature type="domain" description="FAD dependent oxidoreductase" evidence="5">
    <location>
        <begin position="21"/>
        <end position="387"/>
    </location>
</feature>
<dbReference type="SUPFAM" id="SSF51905">
    <property type="entry name" value="FAD/NAD(P)-binding domain"/>
    <property type="match status" value="1"/>
</dbReference>
<dbReference type="STRING" id="202952.GCA_000747725_03483"/>